<keyword evidence="7" id="KW-0862">Zinc</keyword>
<feature type="binding site" evidence="7">
    <location>
        <position position="182"/>
    </location>
    <ligand>
        <name>Zn(2+)</name>
        <dbReference type="ChEBI" id="CHEBI:29105"/>
    </ligand>
</feature>
<dbReference type="InterPro" id="IPR004254">
    <property type="entry name" value="AdipoR/HlyIII-related"/>
</dbReference>
<evidence type="ECO:0000256" key="4">
    <source>
        <dbReference type="ARBA" id="ARBA00022692"/>
    </source>
</evidence>
<protein>
    <submittedName>
        <fullName evidence="9">Hemolysin</fullName>
    </submittedName>
</protein>
<dbReference type="NCBIfam" id="TIGR01065">
    <property type="entry name" value="hlyIII"/>
    <property type="match status" value="1"/>
</dbReference>
<evidence type="ECO:0000256" key="8">
    <source>
        <dbReference type="SAM" id="Phobius"/>
    </source>
</evidence>
<feature type="transmembrane region" description="Helical" evidence="8">
    <location>
        <begin position="126"/>
        <end position="147"/>
    </location>
</feature>
<feature type="transmembrane region" description="Helical" evidence="8">
    <location>
        <begin position="185"/>
        <end position="204"/>
    </location>
</feature>
<feature type="transmembrane region" description="Helical" evidence="8">
    <location>
        <begin position="77"/>
        <end position="94"/>
    </location>
</feature>
<keyword evidence="7" id="KW-0479">Metal-binding</keyword>
<dbReference type="RefSeq" id="WP_034952981.1">
    <property type="nucleotide sequence ID" value="NZ_JDST02000109.1"/>
</dbReference>
<dbReference type="Pfam" id="PF03006">
    <property type="entry name" value="HlyIII"/>
    <property type="match status" value="1"/>
</dbReference>
<dbReference type="EMBL" id="JDST02000109">
    <property type="protein sequence ID" value="KFB75017.1"/>
    <property type="molecule type" value="Genomic_DNA"/>
</dbReference>
<dbReference type="GO" id="GO:0046872">
    <property type="term" value="F:metal ion binding"/>
    <property type="evidence" value="ECO:0007669"/>
    <property type="project" value="UniProtKB-KW"/>
</dbReference>
<feature type="transmembrane region" description="Helical" evidence="8">
    <location>
        <begin position="36"/>
        <end position="56"/>
    </location>
</feature>
<feature type="binding site" evidence="7">
    <location>
        <position position="60"/>
    </location>
    <ligand>
        <name>Zn(2+)</name>
        <dbReference type="ChEBI" id="CHEBI:29105"/>
    </ligand>
</feature>
<dbReference type="AlphaFoldDB" id="A0A080M165"/>
<gene>
    <name evidence="9" type="ORF">AW06_003980</name>
</gene>
<proteinExistence type="inferred from homology"/>
<keyword evidence="10" id="KW-1185">Reference proteome</keyword>
<comment type="caution">
    <text evidence="9">The sequence shown here is derived from an EMBL/GenBank/DDBJ whole genome shotgun (WGS) entry which is preliminary data.</text>
</comment>
<keyword evidence="6 8" id="KW-0472">Membrane</keyword>
<evidence type="ECO:0000313" key="10">
    <source>
        <dbReference type="Proteomes" id="UP000021315"/>
    </source>
</evidence>
<dbReference type="GO" id="GO:0005886">
    <property type="term" value="C:plasma membrane"/>
    <property type="evidence" value="ECO:0007669"/>
    <property type="project" value="UniProtKB-SubCell"/>
</dbReference>
<evidence type="ECO:0000256" key="2">
    <source>
        <dbReference type="ARBA" id="ARBA00008488"/>
    </source>
</evidence>
<evidence type="ECO:0000256" key="7">
    <source>
        <dbReference type="PIRSR" id="PIRSR604254-1"/>
    </source>
</evidence>
<dbReference type="PANTHER" id="PTHR20855">
    <property type="entry name" value="ADIPOR/PROGESTIN RECEPTOR-RELATED"/>
    <property type="match status" value="1"/>
</dbReference>
<comment type="similarity">
    <text evidence="2">Belongs to the UPF0073 (Hly-III) family.</text>
</comment>
<feature type="binding site" evidence="7">
    <location>
        <position position="186"/>
    </location>
    <ligand>
        <name>Zn(2+)</name>
        <dbReference type="ChEBI" id="CHEBI:29105"/>
    </ligand>
</feature>
<dbReference type="GO" id="GO:0140911">
    <property type="term" value="F:pore-forming activity"/>
    <property type="evidence" value="ECO:0007669"/>
    <property type="project" value="InterPro"/>
</dbReference>
<dbReference type="InterPro" id="IPR005744">
    <property type="entry name" value="Hy-lIII"/>
</dbReference>
<dbReference type="Proteomes" id="UP000021315">
    <property type="component" value="Unassembled WGS sequence"/>
</dbReference>
<dbReference type="PANTHER" id="PTHR20855:SF3">
    <property type="entry name" value="LD03007P"/>
    <property type="match status" value="1"/>
</dbReference>
<keyword evidence="3" id="KW-1003">Cell membrane</keyword>
<feature type="transmembrane region" description="Helical" evidence="8">
    <location>
        <begin position="100"/>
        <end position="119"/>
    </location>
</feature>
<evidence type="ECO:0000256" key="6">
    <source>
        <dbReference type="ARBA" id="ARBA00023136"/>
    </source>
</evidence>
<evidence type="ECO:0000256" key="1">
    <source>
        <dbReference type="ARBA" id="ARBA00004651"/>
    </source>
</evidence>
<evidence type="ECO:0000256" key="3">
    <source>
        <dbReference type="ARBA" id="ARBA00022475"/>
    </source>
</evidence>
<dbReference type="STRING" id="1453999.AW06_003980"/>
<name>A0A080M165_9PROT</name>
<keyword evidence="4 8" id="KW-0812">Transmembrane</keyword>
<keyword evidence="5 8" id="KW-1133">Transmembrane helix</keyword>
<evidence type="ECO:0000256" key="5">
    <source>
        <dbReference type="ARBA" id="ARBA00022989"/>
    </source>
</evidence>
<feature type="transmembrane region" description="Helical" evidence="8">
    <location>
        <begin position="153"/>
        <end position="173"/>
    </location>
</feature>
<feature type="transmembrane region" description="Helical" evidence="8">
    <location>
        <begin position="7"/>
        <end position="30"/>
    </location>
</feature>
<evidence type="ECO:0000313" key="9">
    <source>
        <dbReference type="EMBL" id="KFB75017.1"/>
    </source>
</evidence>
<reference evidence="9" key="1">
    <citation type="submission" date="2014-02" db="EMBL/GenBank/DDBJ databases">
        <title>Expanding our view of genomic diversity in Candidatus Accumulibacter clades.</title>
        <authorList>
            <person name="Skennerton C.T."/>
            <person name="Barr J.J."/>
            <person name="Slater F.R."/>
            <person name="Bond P.L."/>
            <person name="Tyson G.W."/>
        </authorList>
    </citation>
    <scope>NUCLEOTIDE SEQUENCE [LARGE SCALE GENOMIC DNA]</scope>
</reference>
<organism evidence="9 10">
    <name type="scientific">Candidatus Accumulibacter cognatus</name>
    <dbReference type="NCBI Taxonomy" id="2954383"/>
    <lineage>
        <taxon>Bacteria</taxon>
        <taxon>Pseudomonadati</taxon>
        <taxon>Pseudomonadota</taxon>
        <taxon>Betaproteobacteria</taxon>
        <taxon>Candidatus Accumulibacter</taxon>
    </lineage>
</organism>
<comment type="subcellular location">
    <subcellularLocation>
        <location evidence="1">Cell membrane</location>
        <topology evidence="1">Multi-pass membrane protein</topology>
    </subcellularLocation>
</comment>
<accession>A0A080M165</accession>
<sequence>MYYGEKFNAWTHLVGAILAVAGTAVLVVLAARSGDAWKMVSISIYGATLVLLYSFSALYHSFRGRAKDILRKLDHQSIYLLIAGSYTPFCLVTLRGPWGWSLLAVVWGLALLGGVQELCMRSEARTLSMVIYIVMGWAVVVALVPMLEALGVAGFAWVAAGGVFYTGGIVFYVLDTRLRHAHGVWHLFVMAGSAAHYFAVLFYVL</sequence>